<dbReference type="STRING" id="1227456.C450_04913"/>
<reference evidence="2 3" key="1">
    <citation type="journal article" date="2014" name="PLoS Genet.">
        <title>Phylogenetically driven sequencing of extremely halophilic archaea reveals strategies for static and dynamic osmo-response.</title>
        <authorList>
            <person name="Becker E.A."/>
            <person name="Seitzer P.M."/>
            <person name="Tritt A."/>
            <person name="Larsen D."/>
            <person name="Krusor M."/>
            <person name="Yao A.I."/>
            <person name="Wu D."/>
            <person name="Madern D."/>
            <person name="Eisen J.A."/>
            <person name="Darling A.E."/>
            <person name="Facciotti M.T."/>
        </authorList>
    </citation>
    <scope>NUCLEOTIDE SEQUENCE [LARGE SCALE GENOMIC DNA]</scope>
    <source>
        <strain evidence="2 3">DSM 8989</strain>
    </source>
</reference>
<evidence type="ECO:0000313" key="2">
    <source>
        <dbReference type="EMBL" id="EMA54777.1"/>
    </source>
</evidence>
<gene>
    <name evidence="2" type="ORF">C450_04913</name>
</gene>
<comment type="caution">
    <text evidence="2">The sequence shown here is derived from an EMBL/GenBank/DDBJ whole genome shotgun (WGS) entry which is preliminary data.</text>
</comment>
<keyword evidence="3" id="KW-1185">Reference proteome</keyword>
<evidence type="ECO:0000256" key="1">
    <source>
        <dbReference type="SAM" id="MobiDB-lite"/>
    </source>
</evidence>
<accession>M0N9Y8</accession>
<dbReference type="PATRIC" id="fig|1227456.3.peg.1006"/>
<sequence>MLPKLRGTGRTPTTYAATETDRLLGSGIFTDPGMVCATMTRPDVETDDPESETEAVGTLPKPGVYCGTE</sequence>
<dbReference type="Proteomes" id="UP000011625">
    <property type="component" value="Unassembled WGS sequence"/>
</dbReference>
<name>M0N9Y8_9EURY</name>
<feature type="region of interest" description="Disordered" evidence="1">
    <location>
        <begin position="39"/>
        <end position="69"/>
    </location>
</feature>
<evidence type="ECO:0000313" key="3">
    <source>
        <dbReference type="Proteomes" id="UP000011625"/>
    </source>
</evidence>
<organism evidence="2 3">
    <name type="scientific">Halococcus salifodinae DSM 8989</name>
    <dbReference type="NCBI Taxonomy" id="1227456"/>
    <lineage>
        <taxon>Archaea</taxon>
        <taxon>Methanobacteriati</taxon>
        <taxon>Methanobacteriota</taxon>
        <taxon>Stenosarchaea group</taxon>
        <taxon>Halobacteria</taxon>
        <taxon>Halobacteriales</taxon>
        <taxon>Halococcaceae</taxon>
        <taxon>Halococcus</taxon>
    </lineage>
</organism>
<dbReference type="EMBL" id="AOME01000024">
    <property type="protein sequence ID" value="EMA54777.1"/>
    <property type="molecule type" value="Genomic_DNA"/>
</dbReference>
<dbReference type="AlphaFoldDB" id="M0N9Y8"/>
<protein>
    <submittedName>
        <fullName evidence="2">Uncharacterized protein</fullName>
    </submittedName>
</protein>
<proteinExistence type="predicted"/>